<dbReference type="Proteomes" id="UP000326396">
    <property type="component" value="Linkage Group LG15"/>
</dbReference>
<dbReference type="AlphaFoldDB" id="A0A5N6P4U7"/>
<name>A0A5N6P4U7_9ASTR</name>
<evidence type="ECO:0000313" key="2">
    <source>
        <dbReference type="Proteomes" id="UP000326396"/>
    </source>
</evidence>
<sequence>MYKDIMGLENQEQFHEDLNDVQFEVELEQSSNVNYDDTNEGEASHNCWSTGPIAVRDGGIENPPRYAMVAKYLKFPKSFAIREAPFGFWSQYTTDVAVQ</sequence>
<dbReference type="EMBL" id="SZYD01000007">
    <property type="protein sequence ID" value="KAD5803583.1"/>
    <property type="molecule type" value="Genomic_DNA"/>
</dbReference>
<proteinExistence type="predicted"/>
<reference evidence="1 2" key="1">
    <citation type="submission" date="2019-05" db="EMBL/GenBank/DDBJ databases">
        <title>Mikania micrantha, genome provides insights into the molecular mechanism of rapid growth.</title>
        <authorList>
            <person name="Liu B."/>
        </authorList>
    </citation>
    <scope>NUCLEOTIDE SEQUENCE [LARGE SCALE GENOMIC DNA]</scope>
    <source>
        <strain evidence="1">NLD-2019</strain>
        <tissue evidence="1">Leaf</tissue>
    </source>
</reference>
<organism evidence="1 2">
    <name type="scientific">Mikania micrantha</name>
    <name type="common">bitter vine</name>
    <dbReference type="NCBI Taxonomy" id="192012"/>
    <lineage>
        <taxon>Eukaryota</taxon>
        <taxon>Viridiplantae</taxon>
        <taxon>Streptophyta</taxon>
        <taxon>Embryophyta</taxon>
        <taxon>Tracheophyta</taxon>
        <taxon>Spermatophyta</taxon>
        <taxon>Magnoliopsida</taxon>
        <taxon>eudicotyledons</taxon>
        <taxon>Gunneridae</taxon>
        <taxon>Pentapetalae</taxon>
        <taxon>asterids</taxon>
        <taxon>campanulids</taxon>
        <taxon>Asterales</taxon>
        <taxon>Asteraceae</taxon>
        <taxon>Asteroideae</taxon>
        <taxon>Heliantheae alliance</taxon>
        <taxon>Eupatorieae</taxon>
        <taxon>Mikania</taxon>
    </lineage>
</organism>
<accession>A0A5N6P4U7</accession>
<protein>
    <submittedName>
        <fullName evidence="1">Uncharacterized protein</fullName>
    </submittedName>
</protein>
<comment type="caution">
    <text evidence="1">The sequence shown here is derived from an EMBL/GenBank/DDBJ whole genome shotgun (WGS) entry which is preliminary data.</text>
</comment>
<keyword evidence="2" id="KW-1185">Reference proteome</keyword>
<gene>
    <name evidence="1" type="ORF">E3N88_14943</name>
</gene>
<evidence type="ECO:0000313" key="1">
    <source>
        <dbReference type="EMBL" id="KAD5803583.1"/>
    </source>
</evidence>